<proteinExistence type="predicted"/>
<evidence type="ECO:0000256" key="1">
    <source>
        <dbReference type="ARBA" id="ARBA00004273"/>
    </source>
</evidence>
<dbReference type="Proteomes" id="UP000887560">
    <property type="component" value="Unplaced"/>
</dbReference>
<keyword evidence="7" id="KW-0496">Mitochondrion</keyword>
<name>A0A915NPC4_9BILA</name>
<protein>
    <submittedName>
        <fullName evidence="11">EF-hand domain-containing protein</fullName>
    </submittedName>
</protein>
<dbReference type="SUPFAM" id="SSF47473">
    <property type="entry name" value="EF-hand"/>
    <property type="match status" value="1"/>
</dbReference>
<evidence type="ECO:0000256" key="8">
    <source>
        <dbReference type="ARBA" id="ARBA00023136"/>
    </source>
</evidence>
<evidence type="ECO:0000256" key="4">
    <source>
        <dbReference type="ARBA" id="ARBA00022792"/>
    </source>
</evidence>
<dbReference type="GO" id="GO:1990246">
    <property type="term" value="C:uniplex complex"/>
    <property type="evidence" value="ECO:0007669"/>
    <property type="project" value="TreeGrafter"/>
</dbReference>
<dbReference type="GO" id="GO:0036444">
    <property type="term" value="P:calcium import into the mitochondrion"/>
    <property type="evidence" value="ECO:0007669"/>
    <property type="project" value="TreeGrafter"/>
</dbReference>
<sequence length="217" mass="25572">LIHSSSFRHKNLDKDEEEQKLLEAKQSLETTLTVHLFGRSGRDSLTFQQFQNFYQHLQKELIEIEFKEFSRGKDRISAVDFARLVLRYSILHKDERSPYIRRVYERSEYDEEDPFEALELMKKSKAVRLYAIADIPVSQNEFIRAVKCSTGFILDPQLVNVLFKIFDANGDDKLSYSEFIAVMSDRLSRGFKTPPQNSLFSWDHFRRCVRNEMKGLS</sequence>
<dbReference type="InterPro" id="IPR018247">
    <property type="entry name" value="EF_Hand_1_Ca_BS"/>
</dbReference>
<reference evidence="11" key="1">
    <citation type="submission" date="2022-11" db="UniProtKB">
        <authorList>
            <consortium name="WormBaseParasite"/>
        </authorList>
    </citation>
    <scope>IDENTIFICATION</scope>
</reference>
<evidence type="ECO:0000256" key="2">
    <source>
        <dbReference type="ARBA" id="ARBA00004569"/>
    </source>
</evidence>
<accession>A0A915NPC4</accession>
<evidence type="ECO:0000313" key="11">
    <source>
        <dbReference type="WBParaSite" id="scf7180000418944.g3154"/>
    </source>
</evidence>
<evidence type="ECO:0000313" key="10">
    <source>
        <dbReference type="Proteomes" id="UP000887560"/>
    </source>
</evidence>
<keyword evidence="5" id="KW-0106">Calcium</keyword>
<comment type="subcellular location">
    <subcellularLocation>
        <location evidence="1">Mitochondrion inner membrane</location>
    </subcellularLocation>
    <subcellularLocation>
        <location evidence="2">Mitochondrion intermembrane space</location>
    </subcellularLocation>
</comment>
<dbReference type="PROSITE" id="PS00018">
    <property type="entry name" value="EF_HAND_1"/>
    <property type="match status" value="1"/>
</dbReference>
<feature type="domain" description="EF-hand" evidence="9">
    <location>
        <begin position="154"/>
        <end position="189"/>
    </location>
</feature>
<dbReference type="PROSITE" id="PS50222">
    <property type="entry name" value="EF_HAND_2"/>
    <property type="match status" value="1"/>
</dbReference>
<evidence type="ECO:0000256" key="5">
    <source>
        <dbReference type="ARBA" id="ARBA00022837"/>
    </source>
</evidence>
<keyword evidence="6" id="KW-0809">Transit peptide</keyword>
<dbReference type="InterPro" id="IPR002048">
    <property type="entry name" value="EF_hand_dom"/>
</dbReference>
<dbReference type="GO" id="GO:0051560">
    <property type="term" value="P:mitochondrial calcium ion homeostasis"/>
    <property type="evidence" value="ECO:0007669"/>
    <property type="project" value="TreeGrafter"/>
</dbReference>
<dbReference type="SMART" id="SM00054">
    <property type="entry name" value="EFh"/>
    <property type="match status" value="1"/>
</dbReference>
<evidence type="ECO:0000256" key="3">
    <source>
        <dbReference type="ARBA" id="ARBA00022737"/>
    </source>
</evidence>
<dbReference type="Gene3D" id="1.10.238.10">
    <property type="entry name" value="EF-hand"/>
    <property type="match status" value="1"/>
</dbReference>
<evidence type="ECO:0000256" key="6">
    <source>
        <dbReference type="ARBA" id="ARBA00022946"/>
    </source>
</evidence>
<dbReference type="PANTHER" id="PTHR12294:SF13">
    <property type="entry name" value="MITOCHONDRIAL CALCIUM UPTAKE 3, ISOFORM D"/>
    <property type="match status" value="1"/>
</dbReference>
<dbReference type="InterPro" id="IPR011992">
    <property type="entry name" value="EF-hand-dom_pair"/>
</dbReference>
<keyword evidence="8" id="KW-0472">Membrane</keyword>
<organism evidence="10 11">
    <name type="scientific">Meloidogyne floridensis</name>
    <dbReference type="NCBI Taxonomy" id="298350"/>
    <lineage>
        <taxon>Eukaryota</taxon>
        <taxon>Metazoa</taxon>
        <taxon>Ecdysozoa</taxon>
        <taxon>Nematoda</taxon>
        <taxon>Chromadorea</taxon>
        <taxon>Rhabditida</taxon>
        <taxon>Tylenchina</taxon>
        <taxon>Tylenchomorpha</taxon>
        <taxon>Tylenchoidea</taxon>
        <taxon>Meloidogynidae</taxon>
        <taxon>Meloidogyninae</taxon>
        <taxon>Meloidogyne</taxon>
    </lineage>
</organism>
<dbReference type="AlphaFoldDB" id="A0A915NPC4"/>
<evidence type="ECO:0000256" key="7">
    <source>
        <dbReference type="ARBA" id="ARBA00023128"/>
    </source>
</evidence>
<dbReference type="PANTHER" id="PTHR12294">
    <property type="entry name" value="EF HAND DOMAIN FAMILY A1,A2-RELATED"/>
    <property type="match status" value="1"/>
</dbReference>
<dbReference type="WBParaSite" id="scf7180000418944.g3154">
    <property type="protein sequence ID" value="scf7180000418944.g3154"/>
    <property type="gene ID" value="scf7180000418944.g3154"/>
</dbReference>
<dbReference type="GO" id="GO:0005758">
    <property type="term" value="C:mitochondrial intermembrane space"/>
    <property type="evidence" value="ECO:0007669"/>
    <property type="project" value="UniProtKB-SubCell"/>
</dbReference>
<keyword evidence="4" id="KW-0999">Mitochondrion inner membrane</keyword>
<dbReference type="InterPro" id="IPR039800">
    <property type="entry name" value="MICU1/2/3"/>
</dbReference>
<keyword evidence="10" id="KW-1185">Reference proteome</keyword>
<dbReference type="Pfam" id="PF13499">
    <property type="entry name" value="EF-hand_7"/>
    <property type="match status" value="1"/>
</dbReference>
<dbReference type="GO" id="GO:0005509">
    <property type="term" value="F:calcium ion binding"/>
    <property type="evidence" value="ECO:0007669"/>
    <property type="project" value="InterPro"/>
</dbReference>
<keyword evidence="3" id="KW-0677">Repeat</keyword>
<evidence type="ECO:0000259" key="9">
    <source>
        <dbReference type="PROSITE" id="PS50222"/>
    </source>
</evidence>